<keyword evidence="2" id="KW-0732">Signal</keyword>
<feature type="transmembrane region" description="Helical" evidence="1">
    <location>
        <begin position="141"/>
        <end position="165"/>
    </location>
</feature>
<evidence type="ECO:0000313" key="4">
    <source>
        <dbReference type="Proteomes" id="UP001153620"/>
    </source>
</evidence>
<evidence type="ECO:0000313" key="3">
    <source>
        <dbReference type="EMBL" id="CAG9802197.1"/>
    </source>
</evidence>
<keyword evidence="1" id="KW-1133">Transmembrane helix</keyword>
<dbReference type="AlphaFoldDB" id="A0A9N9RRT9"/>
<protein>
    <submittedName>
        <fullName evidence="3">Uncharacterized protein</fullName>
    </submittedName>
</protein>
<proteinExistence type="predicted"/>
<sequence>MKLLMVFVTIACFSTGSCEFNADDLSDNLINLKDDCGYICGKINVNINRENCGDPDKRKYPFLLVHDPHDHNEEAIEYFEPKHFECDNKCPENLHFIKADNNSYCVKDISHFIQDLESAKTRQDNKDAQKNNKEQKDNFEYTWWIVGGVGILLVAIIALVIGLFIKKRSGNVDFELPSSRPIIKI</sequence>
<feature type="signal peptide" evidence="2">
    <location>
        <begin position="1"/>
        <end position="18"/>
    </location>
</feature>
<name>A0A9N9RRT9_9DIPT</name>
<evidence type="ECO:0000256" key="1">
    <source>
        <dbReference type="SAM" id="Phobius"/>
    </source>
</evidence>
<feature type="chain" id="PRO_5040386659" evidence="2">
    <location>
        <begin position="19"/>
        <end position="185"/>
    </location>
</feature>
<keyword evidence="4" id="KW-1185">Reference proteome</keyword>
<dbReference type="EMBL" id="OU895878">
    <property type="protein sequence ID" value="CAG9802197.1"/>
    <property type="molecule type" value="Genomic_DNA"/>
</dbReference>
<gene>
    <name evidence="3" type="ORF">CHIRRI_LOCUS5112</name>
</gene>
<reference evidence="3" key="1">
    <citation type="submission" date="2022-01" db="EMBL/GenBank/DDBJ databases">
        <authorList>
            <person name="King R."/>
        </authorList>
    </citation>
    <scope>NUCLEOTIDE SEQUENCE</scope>
</reference>
<dbReference type="PROSITE" id="PS51257">
    <property type="entry name" value="PROKAR_LIPOPROTEIN"/>
    <property type="match status" value="1"/>
</dbReference>
<organism evidence="3 4">
    <name type="scientific">Chironomus riparius</name>
    <dbReference type="NCBI Taxonomy" id="315576"/>
    <lineage>
        <taxon>Eukaryota</taxon>
        <taxon>Metazoa</taxon>
        <taxon>Ecdysozoa</taxon>
        <taxon>Arthropoda</taxon>
        <taxon>Hexapoda</taxon>
        <taxon>Insecta</taxon>
        <taxon>Pterygota</taxon>
        <taxon>Neoptera</taxon>
        <taxon>Endopterygota</taxon>
        <taxon>Diptera</taxon>
        <taxon>Nematocera</taxon>
        <taxon>Chironomoidea</taxon>
        <taxon>Chironomidae</taxon>
        <taxon>Chironominae</taxon>
        <taxon>Chironomus</taxon>
    </lineage>
</organism>
<keyword evidence="1" id="KW-0812">Transmembrane</keyword>
<evidence type="ECO:0000256" key="2">
    <source>
        <dbReference type="SAM" id="SignalP"/>
    </source>
</evidence>
<keyword evidence="1" id="KW-0472">Membrane</keyword>
<dbReference type="Proteomes" id="UP001153620">
    <property type="component" value="Chromosome 2"/>
</dbReference>
<reference evidence="3" key="2">
    <citation type="submission" date="2022-10" db="EMBL/GenBank/DDBJ databases">
        <authorList>
            <consortium name="ENA_rothamsted_submissions"/>
            <consortium name="culmorum"/>
            <person name="King R."/>
        </authorList>
    </citation>
    <scope>NUCLEOTIDE SEQUENCE</scope>
</reference>
<accession>A0A9N9RRT9</accession>